<sequence length="17" mass="1984">MTPYCFGDQSAKKDFFV</sequence>
<protein>
    <submittedName>
        <fullName evidence="1">RCG50583</fullName>
    </submittedName>
</protein>
<name>A6KCD1_RAT</name>
<accession>A6KCD1</accession>
<gene>
    <name evidence="1" type="ORF">rCG_50583</name>
</gene>
<evidence type="ECO:0000313" key="2">
    <source>
        <dbReference type="Proteomes" id="UP000234681"/>
    </source>
</evidence>
<evidence type="ECO:0000313" key="1">
    <source>
        <dbReference type="EMBL" id="EDL87011.1"/>
    </source>
</evidence>
<proteinExistence type="predicted"/>
<reference evidence="1 2" key="1">
    <citation type="submission" date="2005-09" db="EMBL/GenBank/DDBJ databases">
        <authorList>
            <person name="Mural R.J."/>
            <person name="Li P.W."/>
            <person name="Adams M.D."/>
            <person name="Amanatides P.G."/>
            <person name="Baden-Tillson H."/>
            <person name="Barnstead M."/>
            <person name="Chin S.H."/>
            <person name="Dew I."/>
            <person name="Evans C.A."/>
            <person name="Ferriera S."/>
            <person name="Flanigan M."/>
            <person name="Fosler C."/>
            <person name="Glodek A."/>
            <person name="Gu Z."/>
            <person name="Holt R.A."/>
            <person name="Jennings D."/>
            <person name="Kraft C.L."/>
            <person name="Lu F."/>
            <person name="Nguyen T."/>
            <person name="Nusskern D.R."/>
            <person name="Pfannkoch C.M."/>
            <person name="Sitter C."/>
            <person name="Sutton G.G."/>
            <person name="Venter J.C."/>
            <person name="Wang Z."/>
            <person name="Woodage T."/>
            <person name="Zheng X.H."/>
            <person name="Zhong F."/>
        </authorList>
    </citation>
    <scope>NUCLEOTIDE SEQUENCE [LARGE SCALE GENOMIC DNA]</scope>
    <source>
        <strain>BN</strain>
        <strain evidence="2">Sprague-Dawley</strain>
    </source>
</reference>
<dbReference type="EMBL" id="CH474035">
    <property type="protein sequence ID" value="EDL87011.1"/>
    <property type="molecule type" value="Genomic_DNA"/>
</dbReference>
<organism evidence="1 2">
    <name type="scientific">Rattus norvegicus</name>
    <name type="common">Rat</name>
    <dbReference type="NCBI Taxonomy" id="10116"/>
    <lineage>
        <taxon>Eukaryota</taxon>
        <taxon>Metazoa</taxon>
        <taxon>Chordata</taxon>
        <taxon>Craniata</taxon>
        <taxon>Vertebrata</taxon>
        <taxon>Euteleostomi</taxon>
        <taxon>Mammalia</taxon>
        <taxon>Eutheria</taxon>
        <taxon>Euarchontoglires</taxon>
        <taxon>Glires</taxon>
        <taxon>Rodentia</taxon>
        <taxon>Myomorpha</taxon>
        <taxon>Muroidea</taxon>
        <taxon>Muridae</taxon>
        <taxon>Murinae</taxon>
        <taxon>Rattus</taxon>
    </lineage>
</organism>
<dbReference type="Proteomes" id="UP000234681">
    <property type="component" value="Chromosome 7"/>
</dbReference>
<dbReference type="AlphaFoldDB" id="A6KCD1"/>